<feature type="region of interest" description="Disordered" evidence="1">
    <location>
        <begin position="1"/>
        <end position="46"/>
    </location>
</feature>
<protein>
    <recommendedName>
        <fullName evidence="2">Transcriptional regulator SbtR-like C-terminal domain-containing protein</fullName>
    </recommendedName>
</protein>
<accession>C9YSS9</accession>
<reference evidence="3 4" key="1">
    <citation type="journal article" date="2010" name="Mol. Plant Microbe Interact.">
        <title>Streptomyces scabies 87-22 contains a coronafacic acid-like biosynthetic cluster that contributes to plant-microbe interactions.</title>
        <authorList>
            <person name="Bignell D.R."/>
            <person name="Seipke R.F."/>
            <person name="Huguet-Tapia J.C."/>
            <person name="Chambers A.H."/>
            <person name="Parry R.J."/>
            <person name="Loria R."/>
        </authorList>
    </citation>
    <scope>NUCLEOTIDE SEQUENCE [LARGE SCALE GENOMIC DNA]</scope>
    <source>
        <strain evidence="3 4">87.22</strain>
    </source>
</reference>
<evidence type="ECO:0000259" key="2">
    <source>
        <dbReference type="Pfam" id="PF21597"/>
    </source>
</evidence>
<proteinExistence type="predicted"/>
<feature type="compositionally biased region" description="Basic residues" evidence="1">
    <location>
        <begin position="1"/>
        <end position="11"/>
    </location>
</feature>
<dbReference type="Pfam" id="PF21597">
    <property type="entry name" value="TetR_C_43"/>
    <property type="match status" value="1"/>
</dbReference>
<evidence type="ECO:0000313" key="4">
    <source>
        <dbReference type="Proteomes" id="UP000001444"/>
    </source>
</evidence>
<sequence length="172" mass="18437">MRGVPARRVRSRAAGSGAPGSAGSGRGALPARKSSPTWVTDAHEQATATEDPWQALSGFFEQMLTTQAHNRAVVESYAARGGPTSSCAQRCYSFIDELRTRCMDAGLLRPDVTTDDLVLLSGSLSQAVLTAGESHPGQWRRLLRISLDGLSSRNTEPLPEPAVGEEQFLTVR</sequence>
<dbReference type="STRING" id="680198.SCAB_3981"/>
<gene>
    <name evidence="3" type="ordered locus">SCAB_3981</name>
</gene>
<dbReference type="SUPFAM" id="SSF48498">
    <property type="entry name" value="Tetracyclin repressor-like, C-terminal domain"/>
    <property type="match status" value="1"/>
</dbReference>
<keyword evidence="4" id="KW-1185">Reference proteome</keyword>
<dbReference type="Gene3D" id="1.10.357.10">
    <property type="entry name" value="Tetracycline Repressor, domain 2"/>
    <property type="match status" value="1"/>
</dbReference>
<dbReference type="HOGENOM" id="CLU_1554469_0_0_11"/>
<dbReference type="Proteomes" id="UP000001444">
    <property type="component" value="Chromosome"/>
</dbReference>
<dbReference type="InterPro" id="IPR049445">
    <property type="entry name" value="TetR_SbtR-like_C"/>
</dbReference>
<name>C9YSS9_STRSW</name>
<dbReference type="InterPro" id="IPR036271">
    <property type="entry name" value="Tet_transcr_reg_TetR-rel_C_sf"/>
</dbReference>
<evidence type="ECO:0000313" key="3">
    <source>
        <dbReference type="EMBL" id="CBG67604.1"/>
    </source>
</evidence>
<dbReference type="AlphaFoldDB" id="C9YSS9"/>
<dbReference type="EMBL" id="FN554889">
    <property type="protein sequence ID" value="CBG67604.1"/>
    <property type="molecule type" value="Genomic_DNA"/>
</dbReference>
<feature type="compositionally biased region" description="Gly residues" evidence="1">
    <location>
        <begin position="17"/>
        <end position="26"/>
    </location>
</feature>
<dbReference type="KEGG" id="scb:SCAB_3981"/>
<dbReference type="eggNOG" id="COG1309">
    <property type="taxonomic scope" value="Bacteria"/>
</dbReference>
<evidence type="ECO:0000256" key="1">
    <source>
        <dbReference type="SAM" id="MobiDB-lite"/>
    </source>
</evidence>
<organism evidence="3 4">
    <name type="scientific">Streptomyces scabiei (strain 87.22)</name>
    <dbReference type="NCBI Taxonomy" id="680198"/>
    <lineage>
        <taxon>Bacteria</taxon>
        <taxon>Bacillati</taxon>
        <taxon>Actinomycetota</taxon>
        <taxon>Actinomycetes</taxon>
        <taxon>Kitasatosporales</taxon>
        <taxon>Streptomycetaceae</taxon>
        <taxon>Streptomyces</taxon>
    </lineage>
</organism>
<feature type="domain" description="Transcriptional regulator SbtR-like C-terminal" evidence="2">
    <location>
        <begin position="51"/>
        <end position="151"/>
    </location>
</feature>